<dbReference type="RefSeq" id="WP_053235242.1">
    <property type="nucleotide sequence ID" value="NZ_CP011125.1"/>
</dbReference>
<dbReference type="InterPro" id="IPR036390">
    <property type="entry name" value="WH_DNA-bd_sf"/>
</dbReference>
<dbReference type="EMBL" id="CP011125">
    <property type="protein sequence ID" value="AKF08051.1"/>
    <property type="molecule type" value="Genomic_DNA"/>
</dbReference>
<organism evidence="1 2">
    <name type="scientific">Sandaracinus amylolyticus</name>
    <dbReference type="NCBI Taxonomy" id="927083"/>
    <lineage>
        <taxon>Bacteria</taxon>
        <taxon>Pseudomonadati</taxon>
        <taxon>Myxococcota</taxon>
        <taxon>Polyangia</taxon>
        <taxon>Polyangiales</taxon>
        <taxon>Sandaracinaceae</taxon>
        <taxon>Sandaracinus</taxon>
    </lineage>
</organism>
<keyword evidence="2" id="KW-1185">Reference proteome</keyword>
<gene>
    <name evidence="1" type="ORF">DB32_005200</name>
</gene>
<evidence type="ECO:0000313" key="1">
    <source>
        <dbReference type="EMBL" id="AKF08051.1"/>
    </source>
</evidence>
<sequence>MPSDAHIEADRAAIAAALAGDRVTCDARVAAMSPSRLRSADDADRGSAVRVLAASARHAALALDAARVSELDDRIADARPAATEGAPDVAAELIGAWRALLSGAHALALDLATTCGARASERRQPDLVVDAASLAGLARLASGDVASGVKAARRASRMARTESIPLCEALAHLVLARARRASGHAHLALRITRALGALPVTSHGAWLAFEHALAGGSASSLARDELAAALHAWCDAAESGDRARFDDATRVLQARAASAPPFLRDDVDALVLACDPQRDPHGSPLESFLLGATSEIPPALHGIATTRGIASESAILYALQHRASAPRRVVRLGRALVLDGVPALQQSRRHQGRAETVIATLLLAGPRGLDEAECFRAVYGFEFVPEIHRGALDVALHRAREWLGGIAHLERQGSHVRLEAERGLVCPDPRAGRSLADKILAALAEDRGRSAKELAEAVGAPLRAAQAALAALVEDGACEARRAGRVLEYHLEDTTFSEPTYVR</sequence>
<protein>
    <submittedName>
        <fullName evidence="1">Uncharacterized protein</fullName>
    </submittedName>
</protein>
<proteinExistence type="predicted"/>
<dbReference type="AlphaFoldDB" id="A0A0F6YL89"/>
<dbReference type="KEGG" id="samy:DB32_005200"/>
<dbReference type="STRING" id="927083.DB32_005200"/>
<dbReference type="Proteomes" id="UP000034883">
    <property type="component" value="Chromosome"/>
</dbReference>
<name>A0A0F6YL89_9BACT</name>
<dbReference type="Gene3D" id="1.10.10.10">
    <property type="entry name" value="Winged helix-like DNA-binding domain superfamily/Winged helix DNA-binding domain"/>
    <property type="match status" value="1"/>
</dbReference>
<accession>A0A0F6YL89</accession>
<evidence type="ECO:0000313" key="2">
    <source>
        <dbReference type="Proteomes" id="UP000034883"/>
    </source>
</evidence>
<dbReference type="SUPFAM" id="SSF46785">
    <property type="entry name" value="Winged helix' DNA-binding domain"/>
    <property type="match status" value="1"/>
</dbReference>
<reference evidence="1 2" key="1">
    <citation type="submission" date="2015-03" db="EMBL/GenBank/DDBJ databases">
        <title>Genome assembly of Sandaracinus amylolyticus DSM 53668.</title>
        <authorList>
            <person name="Sharma G."/>
            <person name="Subramanian S."/>
        </authorList>
    </citation>
    <scope>NUCLEOTIDE SEQUENCE [LARGE SCALE GENOMIC DNA]</scope>
    <source>
        <strain evidence="1 2">DSM 53668</strain>
    </source>
</reference>
<dbReference type="InterPro" id="IPR036388">
    <property type="entry name" value="WH-like_DNA-bd_sf"/>
</dbReference>